<keyword evidence="2" id="KW-0813">Transport</keyword>
<dbReference type="SUPFAM" id="SSF48371">
    <property type="entry name" value="ARM repeat"/>
    <property type="match status" value="1"/>
</dbReference>
<dbReference type="InterPro" id="IPR016024">
    <property type="entry name" value="ARM-type_fold"/>
</dbReference>
<evidence type="ECO:0000256" key="4">
    <source>
        <dbReference type="SAM" id="Coils"/>
    </source>
</evidence>
<dbReference type="GO" id="GO:0015031">
    <property type="term" value="P:protein transport"/>
    <property type="evidence" value="ECO:0007669"/>
    <property type="project" value="UniProtKB-KW"/>
</dbReference>
<comment type="caution">
    <text evidence="5">The sequence shown here is derived from an EMBL/GenBank/DDBJ whole genome shotgun (WGS) entry which is preliminary data.</text>
</comment>
<comment type="similarity">
    <text evidence="1">Belongs to the importin alpha family.</text>
</comment>
<dbReference type="OrthoDB" id="29145at2759"/>
<protein>
    <submittedName>
        <fullName evidence="5">Uncharacterized protein</fullName>
    </submittedName>
</protein>
<evidence type="ECO:0000313" key="5">
    <source>
        <dbReference type="EMBL" id="KAA6398006.1"/>
    </source>
</evidence>
<dbReference type="PANTHER" id="PTHR23316">
    <property type="entry name" value="IMPORTIN ALPHA"/>
    <property type="match status" value="1"/>
</dbReference>
<reference evidence="5 6" key="1">
    <citation type="submission" date="2019-03" db="EMBL/GenBank/DDBJ databases">
        <title>Single cell metagenomics reveals metabolic interactions within the superorganism composed of flagellate Streblomastix strix and complex community of Bacteroidetes bacteria on its surface.</title>
        <authorList>
            <person name="Treitli S.C."/>
            <person name="Kolisko M."/>
            <person name="Husnik F."/>
            <person name="Keeling P."/>
            <person name="Hampl V."/>
        </authorList>
    </citation>
    <scope>NUCLEOTIDE SEQUENCE [LARGE SCALE GENOMIC DNA]</scope>
    <source>
        <strain evidence="5">ST1C</strain>
    </source>
</reference>
<name>A0A5J4WTX3_9EUKA</name>
<dbReference type="EMBL" id="SNRW01001052">
    <property type="protein sequence ID" value="KAA6398006.1"/>
    <property type="molecule type" value="Genomic_DNA"/>
</dbReference>
<evidence type="ECO:0000313" key="6">
    <source>
        <dbReference type="Proteomes" id="UP000324800"/>
    </source>
</evidence>
<evidence type="ECO:0000256" key="1">
    <source>
        <dbReference type="ARBA" id="ARBA00010394"/>
    </source>
</evidence>
<evidence type="ECO:0000256" key="3">
    <source>
        <dbReference type="ARBA" id="ARBA00022927"/>
    </source>
</evidence>
<feature type="coiled-coil region" evidence="4">
    <location>
        <begin position="236"/>
        <end position="275"/>
    </location>
</feature>
<keyword evidence="3" id="KW-0653">Protein transport</keyword>
<organism evidence="5 6">
    <name type="scientific">Streblomastix strix</name>
    <dbReference type="NCBI Taxonomy" id="222440"/>
    <lineage>
        <taxon>Eukaryota</taxon>
        <taxon>Metamonada</taxon>
        <taxon>Preaxostyla</taxon>
        <taxon>Oxymonadida</taxon>
        <taxon>Streblomastigidae</taxon>
        <taxon>Streblomastix</taxon>
    </lineage>
</organism>
<evidence type="ECO:0000256" key="2">
    <source>
        <dbReference type="ARBA" id="ARBA00022448"/>
    </source>
</evidence>
<dbReference type="AlphaFoldDB" id="A0A5J4WTX3"/>
<sequence>MLLGFRAHQYATKILGNIASEDDAQCTQKIIDNGGVEVVKHIVLNGQTSGIRKEALFILSNIAAGTEQQSDAVGKDQFISLLLRAYHKLNIEKSILKEMFWTLQNLTCNVKEIYMMEILNCQNNAALQRISNFINITDNETLGRALSVLTNICSYVGEKERLKKKKKKEEKVKQGEINGQEKDLIEEKIGDIIREQNETMKMIQYDEKEKDKEIDFNYYEDDLINDYKDDDQLDIVNEENKEIKLVKQEKRSKMEELLKRNVKSINEQLKEKLEEEGVLQECDIAIFHIEQKDIGQKAKRLRRKLE</sequence>
<proteinExistence type="inferred from homology"/>
<dbReference type="Proteomes" id="UP000324800">
    <property type="component" value="Unassembled WGS sequence"/>
</dbReference>
<accession>A0A5J4WTX3</accession>
<gene>
    <name evidence="5" type="ORF">EZS28_006459</name>
</gene>
<dbReference type="Gene3D" id="1.25.10.10">
    <property type="entry name" value="Leucine-rich Repeat Variant"/>
    <property type="match status" value="1"/>
</dbReference>
<dbReference type="InterPro" id="IPR011989">
    <property type="entry name" value="ARM-like"/>
</dbReference>
<keyword evidence="4" id="KW-0175">Coiled coil</keyword>